<dbReference type="Proteomes" id="UP001231675">
    <property type="component" value="Unassembled WGS sequence"/>
</dbReference>
<organism evidence="1 2">
    <name type="scientific">Streptomyces griseoviridis</name>
    <dbReference type="NCBI Taxonomy" id="45398"/>
    <lineage>
        <taxon>Bacteria</taxon>
        <taxon>Bacillati</taxon>
        <taxon>Actinomycetota</taxon>
        <taxon>Actinomycetes</taxon>
        <taxon>Kitasatosporales</taxon>
        <taxon>Streptomycetaceae</taxon>
        <taxon>Streptomyces</taxon>
    </lineage>
</organism>
<dbReference type="Gene3D" id="3.50.50.60">
    <property type="entry name" value="FAD/NAD(P)-binding domain"/>
    <property type="match status" value="1"/>
</dbReference>
<evidence type="ECO:0000313" key="2">
    <source>
        <dbReference type="Proteomes" id="UP001231675"/>
    </source>
</evidence>
<name>A0ABT9LNA8_STRGD</name>
<dbReference type="InterPro" id="IPR036188">
    <property type="entry name" value="FAD/NAD-bd_sf"/>
</dbReference>
<gene>
    <name evidence="1" type="ORF">J2S47_005496</name>
</gene>
<proteinExistence type="predicted"/>
<protein>
    <submittedName>
        <fullName evidence="1">Glycine/D-amino acid oxidase-like deaminating enzyme</fullName>
    </submittedName>
</protein>
<evidence type="ECO:0000313" key="1">
    <source>
        <dbReference type="EMBL" id="MDP9684994.1"/>
    </source>
</evidence>
<comment type="caution">
    <text evidence="1">The sequence shown here is derived from an EMBL/GenBank/DDBJ whole genome shotgun (WGS) entry which is preliminary data.</text>
</comment>
<sequence>MIGSPCGDPGLIVAGGCSAHGGKHALGIGEALADPVTEGETRTPLQFTDVNRGF</sequence>
<accession>A0ABT9LNA8</accession>
<reference evidence="1 2" key="1">
    <citation type="submission" date="2023-07" db="EMBL/GenBank/DDBJ databases">
        <title>Sequencing the genomes of 1000 actinobacteria strains.</title>
        <authorList>
            <person name="Klenk H.-P."/>
        </authorList>
    </citation>
    <scope>NUCLEOTIDE SEQUENCE [LARGE SCALE GENOMIC DNA]</scope>
    <source>
        <strain evidence="1 2">DSM 40229</strain>
    </source>
</reference>
<dbReference type="EMBL" id="JAURUD010000001">
    <property type="protein sequence ID" value="MDP9684994.1"/>
    <property type="molecule type" value="Genomic_DNA"/>
</dbReference>
<keyword evidence="2" id="KW-1185">Reference proteome</keyword>